<dbReference type="NCBIfam" id="TIGR03980">
    <property type="entry name" value="prismane_assoc"/>
    <property type="match status" value="1"/>
</dbReference>
<dbReference type="InterPro" id="IPR015077">
    <property type="entry name" value="DUF1858"/>
</dbReference>
<reference evidence="3 5" key="3">
    <citation type="submission" date="2018-02" db="EMBL/GenBank/DDBJ databases">
        <title>Complete genome sequencing of Faecalibacterium prausnitzii strains isolated from the human gut.</title>
        <authorList>
            <person name="Fitzgerald B.C."/>
            <person name="Shkoporov A.N."/>
            <person name="Ross P.R."/>
            <person name="Hill C."/>
        </authorList>
    </citation>
    <scope>NUCLEOTIDE SEQUENCE [LARGE SCALE GENOMIC DNA]</scope>
    <source>
        <strain evidence="3 5">APC923/51-1</strain>
    </source>
</reference>
<evidence type="ECO:0000313" key="2">
    <source>
        <dbReference type="EMBL" id="PDX72921.1"/>
    </source>
</evidence>
<name>A0A2A7A1A0_9FIRM</name>
<evidence type="ECO:0000313" key="5">
    <source>
        <dbReference type="Proteomes" id="UP000251281"/>
    </source>
</evidence>
<dbReference type="PANTHER" id="PTHR39341:SF1">
    <property type="entry name" value="DUF1858 DOMAIN-CONTAINING PROTEIN"/>
    <property type="match status" value="1"/>
</dbReference>
<comment type="caution">
    <text evidence="2">The sequence shown here is derived from an EMBL/GenBank/DDBJ whole genome shotgun (WGS) entry which is preliminary data.</text>
</comment>
<organism evidence="2 4">
    <name type="scientific">Faecalibacterium prausnitzii</name>
    <dbReference type="NCBI Taxonomy" id="853"/>
    <lineage>
        <taxon>Bacteria</taxon>
        <taxon>Bacillati</taxon>
        <taxon>Bacillota</taxon>
        <taxon>Clostridia</taxon>
        <taxon>Eubacteriales</taxon>
        <taxon>Oscillospiraceae</taxon>
        <taxon>Faecalibacterium</taxon>
    </lineage>
</organism>
<reference evidence="2" key="2">
    <citation type="submission" date="2017-07" db="EMBL/GenBank/DDBJ databases">
        <authorList>
            <person name="Sun Z.S."/>
            <person name="Albrecht U."/>
            <person name="Echele G."/>
            <person name="Lee C.C."/>
        </authorList>
    </citation>
    <scope>NUCLEOTIDE SEQUENCE</scope>
    <source>
        <strain evidence="2">CNCM I 4546</strain>
    </source>
</reference>
<dbReference type="Proteomes" id="UP000251281">
    <property type="component" value="Unassembled WGS sequence"/>
</dbReference>
<dbReference type="Gene3D" id="1.10.3910.10">
    <property type="entry name" value="SP0561-like"/>
    <property type="match status" value="1"/>
</dbReference>
<dbReference type="AlphaFoldDB" id="A0A2A7A1A0"/>
<evidence type="ECO:0000313" key="4">
    <source>
        <dbReference type="Proteomes" id="UP000219901"/>
    </source>
</evidence>
<dbReference type="EMBL" id="PRLD01000006">
    <property type="protein sequence ID" value="RAW57592.1"/>
    <property type="molecule type" value="Genomic_DNA"/>
</dbReference>
<dbReference type="PANTHER" id="PTHR39341">
    <property type="entry name" value="BSL7085 PROTEIN"/>
    <property type="match status" value="1"/>
</dbReference>
<protein>
    <submittedName>
        <fullName evidence="3">DUF1858 domain-containing protein</fullName>
    </submittedName>
</protein>
<dbReference type="SUPFAM" id="SSF140683">
    <property type="entry name" value="SP0561-like"/>
    <property type="match status" value="1"/>
</dbReference>
<feature type="domain" description="DUF1858" evidence="1">
    <location>
        <begin position="20"/>
        <end position="72"/>
    </location>
</feature>
<dbReference type="Proteomes" id="UP000219901">
    <property type="component" value="Unassembled WGS sequence"/>
</dbReference>
<evidence type="ECO:0000313" key="3">
    <source>
        <dbReference type="EMBL" id="RAW57592.1"/>
    </source>
</evidence>
<dbReference type="InterPro" id="IPR038062">
    <property type="entry name" value="ScdA-like_N_sf"/>
</dbReference>
<gene>
    <name evidence="3" type="ORF">C4N24_07660</name>
    <name evidence="2" type="ORF">CGS55_05430</name>
</gene>
<reference evidence="2 4" key="1">
    <citation type="journal article" date="2017" name="Front. Microbiol.">
        <title>New Insights into the Diversity of the Genus Faecalibacterium.</title>
        <authorList>
            <person name="Benevides L."/>
            <person name="Burman S."/>
            <person name="Martin R."/>
            <person name="Robert V."/>
            <person name="Thomas M."/>
            <person name="Miquel S."/>
            <person name="Chain F."/>
            <person name="Sokol H."/>
            <person name="Bermudez-Humaran L.G."/>
            <person name="Morrison M."/>
            <person name="Langella P."/>
            <person name="Azevedo V.A."/>
            <person name="Chatel J.M."/>
            <person name="Soares S."/>
        </authorList>
    </citation>
    <scope>NUCLEOTIDE SEQUENCE [LARGE SCALE GENOMIC DNA]</scope>
    <source>
        <strain evidence="2 4">CNCM I 4546</strain>
    </source>
</reference>
<dbReference type="InterPro" id="IPR023883">
    <property type="entry name" value="CHP03980_redox-disulphide"/>
</dbReference>
<proteinExistence type="predicted"/>
<sequence length="84" mass="9410">MFDIFNMLKKEEHTAPKQVTRDTIIGDILDMDQTTAPYFMEIGMHCLGCPASRGETIEEACEVHGVNCDELLEKLNTHLAAKKA</sequence>
<evidence type="ECO:0000259" key="1">
    <source>
        <dbReference type="Pfam" id="PF08984"/>
    </source>
</evidence>
<dbReference type="EMBL" id="NMTV01000035">
    <property type="protein sequence ID" value="PDX72921.1"/>
    <property type="molecule type" value="Genomic_DNA"/>
</dbReference>
<accession>A0A2A7A1A0</accession>
<dbReference type="Pfam" id="PF08984">
    <property type="entry name" value="DUF1858"/>
    <property type="match status" value="1"/>
</dbReference>
<dbReference type="RefSeq" id="WP_097782918.1">
    <property type="nucleotide sequence ID" value="NZ_JBBNNX010000019.1"/>
</dbReference>